<dbReference type="OrthoDB" id="140937at2"/>
<dbReference type="Gene3D" id="3.30.1380.10">
    <property type="match status" value="1"/>
</dbReference>
<feature type="compositionally biased region" description="Basic and acidic residues" evidence="1">
    <location>
        <begin position="283"/>
        <end position="292"/>
    </location>
</feature>
<evidence type="ECO:0008006" key="6">
    <source>
        <dbReference type="Google" id="ProtNLM"/>
    </source>
</evidence>
<evidence type="ECO:0000313" key="4">
    <source>
        <dbReference type="EMBL" id="TWP50584.1"/>
    </source>
</evidence>
<dbReference type="InterPro" id="IPR043992">
    <property type="entry name" value="SLT_3"/>
</dbReference>
<dbReference type="GO" id="GO:0006508">
    <property type="term" value="P:proteolysis"/>
    <property type="evidence" value="ECO:0007669"/>
    <property type="project" value="InterPro"/>
</dbReference>
<dbReference type="EMBL" id="VOBR01000012">
    <property type="protein sequence ID" value="TWP50584.1"/>
    <property type="molecule type" value="Genomic_DNA"/>
</dbReference>
<evidence type="ECO:0000313" key="5">
    <source>
        <dbReference type="Proteomes" id="UP000316639"/>
    </source>
</evidence>
<reference evidence="4 5" key="1">
    <citation type="submission" date="2019-07" db="EMBL/GenBank/DDBJ databases">
        <title>Lentzea xizangensis sp. nov., isolated from Qinghai-Tibetan Plateau Soils.</title>
        <authorList>
            <person name="Huang J."/>
        </authorList>
    </citation>
    <scope>NUCLEOTIDE SEQUENCE [LARGE SCALE GENOMIC DNA]</scope>
    <source>
        <strain evidence="4 5">FXJ1.1311</strain>
    </source>
</reference>
<comment type="caution">
    <text evidence="4">The sequence shown here is derived from an EMBL/GenBank/DDBJ whole genome shotgun (WGS) entry which is preliminary data.</text>
</comment>
<evidence type="ECO:0000256" key="1">
    <source>
        <dbReference type="SAM" id="MobiDB-lite"/>
    </source>
</evidence>
<dbReference type="SUPFAM" id="SSF53955">
    <property type="entry name" value="Lysozyme-like"/>
    <property type="match status" value="1"/>
</dbReference>
<proteinExistence type="predicted"/>
<dbReference type="AlphaFoldDB" id="A0A563ETY6"/>
<dbReference type="InterPro" id="IPR052179">
    <property type="entry name" value="DD-CPase-like"/>
</dbReference>
<sequence length="426" mass="46671">MPTLSATQIAQHAYNAGFRGQALTTAVAIALAESGGRTAVKGDTTITDQKWGPSVGLWQIRSLHADRGTGRERDELANTSPAVNARHAWTASHHGTYWRPWSVYLNGSYRQYLDTASEATRKVHSGQKDTKAEHRPRHKAGRGPDRIVLDLHELRGLQAFFADCSDRVGQVRRRLAGAEHDLAPALAVLADPALASLIKQSFQFLASPEALPRTEERLDWHAGFAAKVRRLAEAADGEDNRWTRGDAMRFVTKADGRLDRAERAVLEALITGTIVRRRSDLGAHVRQDHHPAGDSTPPKADVGGLRNGHVQPSKLTSVGDGEKMLAPVARQFRRMDAAARTAGIDLHVESGYRGYAEQSALYQKYLAGKGNLAAPPGRSDHGLGLSADIVTSQNPKVLVWLRANAGKFGFVNDVPSENWHWTYRNH</sequence>
<evidence type="ECO:0000259" key="3">
    <source>
        <dbReference type="Pfam" id="PF18896"/>
    </source>
</evidence>
<dbReference type="GO" id="GO:0008233">
    <property type="term" value="F:peptidase activity"/>
    <property type="evidence" value="ECO:0007669"/>
    <property type="project" value="InterPro"/>
</dbReference>
<dbReference type="CDD" id="cd14814">
    <property type="entry name" value="Peptidase_M15"/>
    <property type="match status" value="1"/>
</dbReference>
<dbReference type="SUPFAM" id="SSF55166">
    <property type="entry name" value="Hedgehog/DD-peptidase"/>
    <property type="match status" value="1"/>
</dbReference>
<name>A0A563ETY6_9PSEU</name>
<dbReference type="InterPro" id="IPR003709">
    <property type="entry name" value="VanY-like_core_dom"/>
</dbReference>
<evidence type="ECO:0000259" key="2">
    <source>
        <dbReference type="Pfam" id="PF02557"/>
    </source>
</evidence>
<feature type="region of interest" description="Disordered" evidence="1">
    <location>
        <begin position="120"/>
        <end position="144"/>
    </location>
</feature>
<gene>
    <name evidence="4" type="ORF">FKR81_20680</name>
</gene>
<dbReference type="PANTHER" id="PTHR34385">
    <property type="entry name" value="D-ALANYL-D-ALANINE CARBOXYPEPTIDASE"/>
    <property type="match status" value="1"/>
</dbReference>
<dbReference type="RefSeq" id="WP_146353746.1">
    <property type="nucleotide sequence ID" value="NZ_VOBR01000012.1"/>
</dbReference>
<accession>A0A563ETY6</accession>
<protein>
    <recommendedName>
        <fullName evidence="6">Peptidase M15B domain-containing protein</fullName>
    </recommendedName>
</protein>
<organism evidence="4 5">
    <name type="scientific">Lentzea tibetensis</name>
    <dbReference type="NCBI Taxonomy" id="2591470"/>
    <lineage>
        <taxon>Bacteria</taxon>
        <taxon>Bacillati</taxon>
        <taxon>Actinomycetota</taxon>
        <taxon>Actinomycetes</taxon>
        <taxon>Pseudonocardiales</taxon>
        <taxon>Pseudonocardiaceae</taxon>
        <taxon>Lentzea</taxon>
    </lineage>
</organism>
<dbReference type="Pfam" id="PF02557">
    <property type="entry name" value="VanY"/>
    <property type="match status" value="1"/>
</dbReference>
<feature type="region of interest" description="Disordered" evidence="1">
    <location>
        <begin position="283"/>
        <end position="318"/>
    </location>
</feature>
<dbReference type="InterPro" id="IPR023346">
    <property type="entry name" value="Lysozyme-like_dom_sf"/>
</dbReference>
<dbReference type="InterPro" id="IPR009045">
    <property type="entry name" value="Zn_M74/Hedgehog-like"/>
</dbReference>
<dbReference type="Proteomes" id="UP000316639">
    <property type="component" value="Unassembled WGS sequence"/>
</dbReference>
<feature type="domain" description="D-alanyl-D-alanine carboxypeptidase-like core" evidence="2">
    <location>
        <begin position="323"/>
        <end position="424"/>
    </location>
</feature>
<dbReference type="PANTHER" id="PTHR34385:SF1">
    <property type="entry name" value="PEPTIDOGLYCAN L-ALANYL-D-GLUTAMATE ENDOPEPTIDASE CWLK"/>
    <property type="match status" value="1"/>
</dbReference>
<feature type="domain" description="Transglycosylase SLT" evidence="3">
    <location>
        <begin position="10"/>
        <end position="102"/>
    </location>
</feature>
<dbReference type="Pfam" id="PF18896">
    <property type="entry name" value="SLT_3"/>
    <property type="match status" value="1"/>
</dbReference>
<keyword evidence="5" id="KW-1185">Reference proteome</keyword>